<feature type="transmembrane region" description="Helical" evidence="1">
    <location>
        <begin position="12"/>
        <end position="35"/>
    </location>
</feature>
<dbReference type="GeneID" id="12445699"/>
<dbReference type="AlphaFoldDB" id="G0LG43"/>
<gene>
    <name evidence="2" type="ordered locus">Hqrw_1088</name>
</gene>
<dbReference type="HOGENOM" id="CLU_2177821_0_0_2"/>
<protein>
    <submittedName>
        <fullName evidence="2">Uncharacterized protein</fullName>
    </submittedName>
</protein>
<organism evidence="2 3">
    <name type="scientific">Haloquadratum walsbyi (strain DSM 16854 / JCM 12705 / C23)</name>
    <dbReference type="NCBI Taxonomy" id="768065"/>
    <lineage>
        <taxon>Archaea</taxon>
        <taxon>Methanobacteriati</taxon>
        <taxon>Methanobacteriota</taxon>
        <taxon>Stenosarchaea group</taxon>
        <taxon>Halobacteria</taxon>
        <taxon>Halobacteriales</taxon>
        <taxon>Haloferacaceae</taxon>
        <taxon>Haloquadratum</taxon>
    </lineage>
</organism>
<keyword evidence="1" id="KW-0472">Membrane</keyword>
<feature type="transmembrane region" description="Helical" evidence="1">
    <location>
        <begin position="68"/>
        <end position="87"/>
    </location>
</feature>
<evidence type="ECO:0000256" key="1">
    <source>
        <dbReference type="SAM" id="Phobius"/>
    </source>
</evidence>
<keyword evidence="1" id="KW-1133">Transmembrane helix</keyword>
<evidence type="ECO:0000313" key="3">
    <source>
        <dbReference type="Proteomes" id="UP000007954"/>
    </source>
</evidence>
<dbReference type="EMBL" id="FR746099">
    <property type="protein sequence ID" value="CCC39063.1"/>
    <property type="molecule type" value="Genomic_DNA"/>
</dbReference>
<sequence length="121" mass="13186">MMFEQGSMIAEISTNTAVVTVVMMLSGVFTGWLGYRIRYRGDVHLIAGYRAGEPADAEELSRVVGRSVLVVAVITVLAGLTYPMLIISPGAEVSYWTGYTIIILMISGYAVLTSRKYADEL</sequence>
<evidence type="ECO:0000313" key="2">
    <source>
        <dbReference type="EMBL" id="CCC39063.1"/>
    </source>
</evidence>
<feature type="transmembrane region" description="Helical" evidence="1">
    <location>
        <begin position="93"/>
        <end position="112"/>
    </location>
</feature>
<dbReference type="Proteomes" id="UP000007954">
    <property type="component" value="Chromosome"/>
</dbReference>
<name>G0LG43_HALWC</name>
<dbReference type="Pfam" id="PF12650">
    <property type="entry name" value="DUF3784"/>
    <property type="match status" value="1"/>
</dbReference>
<dbReference type="InterPro" id="IPR017259">
    <property type="entry name" value="UCP037672"/>
</dbReference>
<dbReference type="OrthoDB" id="380487at2157"/>
<dbReference type="KEGG" id="hwc:Hqrw_1088"/>
<dbReference type="RefSeq" id="WP_014555008.1">
    <property type="nucleotide sequence ID" value="NC_017459.1"/>
</dbReference>
<proteinExistence type="predicted"/>
<accession>G0LG43</accession>
<reference evidence="2 3" key="1">
    <citation type="journal article" date="2011" name="PLoS ONE">
        <title>Haloquadratum walsbyi: limited diversity in a global pond.</title>
        <authorList>
            <person name="Dyall-Smith M."/>
            <person name="Pfeiffer F."/>
            <person name="Klee K."/>
            <person name="Palm P."/>
            <person name="Gross K."/>
            <person name="Schuster S.C."/>
            <person name="Rampp M."/>
            <person name="Oesterhelt D."/>
        </authorList>
    </citation>
    <scope>NUCLEOTIDE SEQUENCE [LARGE SCALE GENOMIC DNA]</scope>
    <source>
        <strain evidence="3">DSM 16854 / JCM 12705 / C23</strain>
    </source>
</reference>
<keyword evidence="1" id="KW-0812">Transmembrane</keyword>